<dbReference type="InterPro" id="IPR001769">
    <property type="entry name" value="Gingipain"/>
</dbReference>
<dbReference type="GO" id="GO:0006508">
    <property type="term" value="P:proteolysis"/>
    <property type="evidence" value="ECO:0007669"/>
    <property type="project" value="InterPro"/>
</dbReference>
<accession>A0A2P8CVB9</accession>
<reference evidence="5 6" key="1">
    <citation type="submission" date="2018-03" db="EMBL/GenBank/DDBJ databases">
        <title>Genomic Encyclopedia of Type Strains, Phase III (KMG-III): the genomes of soil and plant-associated and newly described type strains.</title>
        <authorList>
            <person name="Whitman W."/>
        </authorList>
    </citation>
    <scope>NUCLEOTIDE SEQUENCE [LARGE SCALE GENOMIC DNA]</scope>
    <source>
        <strain evidence="5 6">CGMCC 1.12700</strain>
    </source>
</reference>
<dbReference type="Gene3D" id="3.40.50.1460">
    <property type="match status" value="1"/>
</dbReference>
<evidence type="ECO:0000256" key="2">
    <source>
        <dbReference type="SAM" id="SignalP"/>
    </source>
</evidence>
<comment type="caution">
    <text evidence="5">The sequence shown here is derived from an EMBL/GenBank/DDBJ whole genome shotgun (WGS) entry which is preliminary data.</text>
</comment>
<feature type="domain" description="FlgD/Vpr Ig-like" evidence="4">
    <location>
        <begin position="1185"/>
        <end position="1250"/>
    </location>
</feature>
<gene>
    <name evidence="5" type="ORF">B0I18_114108</name>
</gene>
<dbReference type="GO" id="GO:0008234">
    <property type="term" value="F:cysteine-type peptidase activity"/>
    <property type="evidence" value="ECO:0007669"/>
    <property type="project" value="InterPro"/>
</dbReference>
<dbReference type="Proteomes" id="UP000240572">
    <property type="component" value="Unassembled WGS sequence"/>
</dbReference>
<dbReference type="InterPro" id="IPR025965">
    <property type="entry name" value="FlgD/Vpr_Ig-like"/>
</dbReference>
<feature type="chain" id="PRO_5015126364" evidence="2">
    <location>
        <begin position="21"/>
        <end position="1265"/>
    </location>
</feature>
<dbReference type="OrthoDB" id="9809780at2"/>
<keyword evidence="1 2" id="KW-0732">Signal</keyword>
<name>A0A2P8CVB9_9BACT</name>
<dbReference type="SUPFAM" id="SSF52129">
    <property type="entry name" value="Caspase-like"/>
    <property type="match status" value="1"/>
</dbReference>
<organism evidence="5 6">
    <name type="scientific">Taibaiella chishuiensis</name>
    <dbReference type="NCBI Taxonomy" id="1434707"/>
    <lineage>
        <taxon>Bacteria</taxon>
        <taxon>Pseudomonadati</taxon>
        <taxon>Bacteroidota</taxon>
        <taxon>Chitinophagia</taxon>
        <taxon>Chitinophagales</taxon>
        <taxon>Chitinophagaceae</taxon>
        <taxon>Taibaiella</taxon>
    </lineage>
</organism>
<keyword evidence="6" id="KW-1185">Reference proteome</keyword>
<dbReference type="InterPro" id="IPR026444">
    <property type="entry name" value="Secre_tail"/>
</dbReference>
<dbReference type="AlphaFoldDB" id="A0A2P8CVB9"/>
<dbReference type="NCBIfam" id="NF033707">
    <property type="entry name" value="T9SS_sortase"/>
    <property type="match status" value="1"/>
</dbReference>
<dbReference type="Pfam" id="PF01364">
    <property type="entry name" value="Peptidase_C25"/>
    <property type="match status" value="1"/>
</dbReference>
<dbReference type="InterPro" id="IPR029030">
    <property type="entry name" value="Caspase-like_dom_sf"/>
</dbReference>
<dbReference type="NCBIfam" id="TIGR04183">
    <property type="entry name" value="Por_Secre_tail"/>
    <property type="match status" value="1"/>
</dbReference>
<feature type="domain" description="Gingipain" evidence="3">
    <location>
        <begin position="524"/>
        <end position="900"/>
    </location>
</feature>
<dbReference type="CDD" id="cd02258">
    <property type="entry name" value="Peptidase_C25_N"/>
    <property type="match status" value="1"/>
</dbReference>
<dbReference type="PROSITE" id="PS51257">
    <property type="entry name" value="PROKAR_LIPOPROTEIN"/>
    <property type="match status" value="1"/>
</dbReference>
<evidence type="ECO:0000259" key="3">
    <source>
        <dbReference type="Pfam" id="PF01364"/>
    </source>
</evidence>
<protein>
    <submittedName>
        <fullName evidence="5">Putative secreted protein (Por secretion system target)</fullName>
    </submittedName>
</protein>
<dbReference type="Gene3D" id="3.40.50.10390">
    <property type="entry name" value="Gingipain r, domain 1"/>
    <property type="match status" value="1"/>
</dbReference>
<evidence type="ECO:0000256" key="1">
    <source>
        <dbReference type="ARBA" id="ARBA00022729"/>
    </source>
</evidence>
<dbReference type="Gene3D" id="2.60.40.4070">
    <property type="match status" value="1"/>
</dbReference>
<dbReference type="EMBL" id="PYGD01000014">
    <property type="protein sequence ID" value="PSK88896.1"/>
    <property type="molecule type" value="Genomic_DNA"/>
</dbReference>
<proteinExistence type="predicted"/>
<dbReference type="InterPro" id="IPR029031">
    <property type="entry name" value="Gingipain_N_sf"/>
</dbReference>
<feature type="signal peptide" evidence="2">
    <location>
        <begin position="1"/>
        <end position="20"/>
    </location>
</feature>
<dbReference type="RefSeq" id="WP_106525255.1">
    <property type="nucleotide sequence ID" value="NZ_PYGD01000014.1"/>
</dbReference>
<evidence type="ECO:0000313" key="5">
    <source>
        <dbReference type="EMBL" id="PSK88896.1"/>
    </source>
</evidence>
<evidence type="ECO:0000259" key="4">
    <source>
        <dbReference type="Pfam" id="PF13860"/>
    </source>
</evidence>
<dbReference type="Pfam" id="PF13860">
    <property type="entry name" value="FlgD_ig"/>
    <property type="match status" value="1"/>
</dbReference>
<sequence>MKRLSLYLCMTFCSCLIAVAQQEPHTRISVKHITVASSGISKEGMLTHKLYLQSESAPMVRMSNIKTADLSEMPPTVIAGNSFEPDVLLARERKKPIAYITLPTYRISNGRKEKLESFDLEVTEFIAEDNHNNTVAKGTLVNTSILNTGTWYKIKIPKRGIYKIDYAFLQSLGIDPAGVDPRHIRLFGNGGTVLPERADSTQPDDLIENAIAMHASGNTFNPGDYFLFYANGPQSWAKDSLRQRFIHSNNYYEDYSYYFLVCDLGPGKRIPQTAANGTATLTTNTFNDYYADDIDSFNVGGMGKVWWGHRMNSMNGASLNQSFNIALGAVSGPVTLETYVGNTSDAGNNNLRIHINGVQAADFNLGRQGDGSFMAVRSATGDSALTINPGTGNLNVQLAYAPGGNAMGYIDFLRFNYRRQLSMSGLSQLSFRDWKTAVLGSGQSAAFKISDAGSRVKVWEVTNPLSPEALTGAWSGNDYTIVREGNRLREFIAFDSTQCYTPVVASPARVPNQNLHGLPPTDLLIITTSDLVPAANALADFHRQQDHIVVTVATVDKIYNEFSSGSQDIGGIRNFIKMFYDRATSEQDLIKNVLLLGAASYDYKNRLPFNTNIVPVFQTYESIMNYTPSGGAYSSDDFYALLDEGESIYDVGALDIGTGRIPAYSLEEAMKVVDKIKHYVSPASFGPWKNVVSYVADDKDPGGPLSMDHLKDCERVNRYFQQDNKQYNLYKIYSDAFQVVNTPSGARYPAVNKAVNDQVYNGTFLMSYSGHGNPDRWAEEAILTADDYGSWNNKNKLPVIVTATCDFGRFDDPGHRSAGARLILNPDGGSIAMITTTQIVYQAENTVINEEYTKQQFTPGAGGRYPTLGEALMSAKNATPSSARTNNHKYVVLGDPALRLQVPEHKVHTEKLYLVQNGNATATNTIAALGRYKLTGTITDRDGNILTDFNGTVHISIFDKTRSVQTNNKRPGVSAVTASFKLQTNTIAKTRATVTNGRFEVSFIVPKDISYEYGLSKISYYASNDQTDAAGVDTSYTIGGSANAGDDNEDPLVQPYIDNDKFRDGGVTGPNPLLYVKLSDDNGINYSGSAIGHDIVAILDDNVQQPLGMNDYYTPEQDDYRRGYIHFPLSNLPEGKHTIRVKAWDVYNNSGEGVVHFEVKNKASGFISALYNYPNPVEDLTHIVFQHNQNGEQMEVTLQIFNTAGSLVRTIAQHFKAEGNRTELDWDGCGPGGLRLAKGVYFYRLTAKTDKGISATAHQKLVLLR</sequence>
<evidence type="ECO:0000313" key="6">
    <source>
        <dbReference type="Proteomes" id="UP000240572"/>
    </source>
</evidence>